<reference evidence="1" key="1">
    <citation type="submission" date="2018-02" db="EMBL/GenBank/DDBJ databases">
        <title>Rhizophora mucronata_Transcriptome.</title>
        <authorList>
            <person name="Meera S.P."/>
            <person name="Sreeshan A."/>
            <person name="Augustine A."/>
        </authorList>
    </citation>
    <scope>NUCLEOTIDE SEQUENCE</scope>
    <source>
        <tissue evidence="1">Leaf</tissue>
    </source>
</reference>
<dbReference type="AlphaFoldDB" id="A0A2P2KB46"/>
<organism evidence="1">
    <name type="scientific">Rhizophora mucronata</name>
    <name type="common">Asiatic mangrove</name>
    <dbReference type="NCBI Taxonomy" id="61149"/>
    <lineage>
        <taxon>Eukaryota</taxon>
        <taxon>Viridiplantae</taxon>
        <taxon>Streptophyta</taxon>
        <taxon>Embryophyta</taxon>
        <taxon>Tracheophyta</taxon>
        <taxon>Spermatophyta</taxon>
        <taxon>Magnoliopsida</taxon>
        <taxon>eudicotyledons</taxon>
        <taxon>Gunneridae</taxon>
        <taxon>Pentapetalae</taxon>
        <taxon>rosids</taxon>
        <taxon>fabids</taxon>
        <taxon>Malpighiales</taxon>
        <taxon>Rhizophoraceae</taxon>
        <taxon>Rhizophora</taxon>
    </lineage>
</organism>
<proteinExistence type="predicted"/>
<name>A0A2P2KB46_RHIMU</name>
<accession>A0A2P2KB46</accession>
<protein>
    <submittedName>
        <fullName evidence="1">Uncharacterized protein</fullName>
    </submittedName>
</protein>
<dbReference type="EMBL" id="GGEC01022448">
    <property type="protein sequence ID" value="MBX02932.1"/>
    <property type="molecule type" value="Transcribed_RNA"/>
</dbReference>
<evidence type="ECO:0000313" key="1">
    <source>
        <dbReference type="EMBL" id="MBX02932.1"/>
    </source>
</evidence>
<sequence>MLCKQCMLSKFCFLRLATEQLQLICNKAMSL</sequence>